<name>L8WFN1_THACA</name>
<sequence length="119" mass="12794">MVREFELAALSNLSDGASSGLSEGYRAPIRDFQPNSRTPVVESVVSQEPSSKLTSYPDNDEFVTTDTINSDPRALGLYREQPSLEPPLGSSSSLPSSSSKQVYPTPCLASLTQTDKVPN</sequence>
<dbReference type="Proteomes" id="UP000011668">
    <property type="component" value="Unassembled WGS sequence"/>
</dbReference>
<evidence type="ECO:0000256" key="1">
    <source>
        <dbReference type="SAM" id="MobiDB-lite"/>
    </source>
</evidence>
<proteinExistence type="predicted"/>
<reference evidence="2 3" key="1">
    <citation type="journal article" date="2013" name="Nat. Commun.">
        <title>The evolution and pathogenic mechanisms of the rice sheath blight pathogen.</title>
        <authorList>
            <person name="Zheng A."/>
            <person name="Lin R."/>
            <person name="Xu L."/>
            <person name="Qin P."/>
            <person name="Tang C."/>
            <person name="Ai P."/>
            <person name="Zhang D."/>
            <person name="Liu Y."/>
            <person name="Sun Z."/>
            <person name="Feng H."/>
            <person name="Wang Y."/>
            <person name="Chen Y."/>
            <person name="Liang X."/>
            <person name="Fu R."/>
            <person name="Li Q."/>
            <person name="Zhang J."/>
            <person name="Yu X."/>
            <person name="Xie Z."/>
            <person name="Ding L."/>
            <person name="Guan P."/>
            <person name="Tang J."/>
            <person name="Liang Y."/>
            <person name="Wang S."/>
            <person name="Deng Q."/>
            <person name="Li S."/>
            <person name="Zhu J."/>
            <person name="Wang L."/>
            <person name="Liu H."/>
            <person name="Li P."/>
        </authorList>
    </citation>
    <scope>NUCLEOTIDE SEQUENCE [LARGE SCALE GENOMIC DNA]</scope>
    <source>
        <strain evidence="3">AG-1 IA</strain>
    </source>
</reference>
<gene>
    <name evidence="2" type="ORF">AG1IA_10377</name>
</gene>
<feature type="compositionally biased region" description="Low complexity" evidence="1">
    <location>
        <begin position="86"/>
        <end position="99"/>
    </location>
</feature>
<feature type="region of interest" description="Disordered" evidence="1">
    <location>
        <begin position="13"/>
        <end position="34"/>
    </location>
</feature>
<keyword evidence="3" id="KW-1185">Reference proteome</keyword>
<organism evidence="2 3">
    <name type="scientific">Thanatephorus cucumeris (strain AG1-IA)</name>
    <name type="common">Rice sheath blight fungus</name>
    <name type="synonym">Rhizoctonia solani</name>
    <dbReference type="NCBI Taxonomy" id="983506"/>
    <lineage>
        <taxon>Eukaryota</taxon>
        <taxon>Fungi</taxon>
        <taxon>Dikarya</taxon>
        <taxon>Basidiomycota</taxon>
        <taxon>Agaricomycotina</taxon>
        <taxon>Agaricomycetes</taxon>
        <taxon>Cantharellales</taxon>
        <taxon>Ceratobasidiaceae</taxon>
        <taxon>Rhizoctonia</taxon>
        <taxon>Rhizoctonia solani AG-1</taxon>
    </lineage>
</organism>
<evidence type="ECO:0000313" key="2">
    <source>
        <dbReference type="EMBL" id="ELU35593.1"/>
    </source>
</evidence>
<comment type="caution">
    <text evidence="2">The sequence shown here is derived from an EMBL/GenBank/DDBJ whole genome shotgun (WGS) entry which is preliminary data.</text>
</comment>
<feature type="region of interest" description="Disordered" evidence="1">
    <location>
        <begin position="46"/>
        <end position="119"/>
    </location>
</feature>
<feature type="compositionally biased region" description="Polar residues" evidence="1">
    <location>
        <begin position="110"/>
        <end position="119"/>
    </location>
</feature>
<dbReference type="EMBL" id="AFRT01006026">
    <property type="protein sequence ID" value="ELU35593.1"/>
    <property type="molecule type" value="Genomic_DNA"/>
</dbReference>
<evidence type="ECO:0000313" key="3">
    <source>
        <dbReference type="Proteomes" id="UP000011668"/>
    </source>
</evidence>
<dbReference type="HOGENOM" id="CLU_2063064_0_0_1"/>
<protein>
    <submittedName>
        <fullName evidence="2">Uncharacterized protein</fullName>
    </submittedName>
</protein>
<dbReference type="AlphaFoldDB" id="L8WFN1"/>
<accession>L8WFN1</accession>